<evidence type="ECO:0000256" key="6">
    <source>
        <dbReference type="ARBA" id="ARBA00023136"/>
    </source>
</evidence>
<keyword evidence="9" id="KW-0325">Glycoprotein</keyword>
<evidence type="ECO:0000259" key="13">
    <source>
        <dbReference type="PROSITE" id="PS50835"/>
    </source>
</evidence>
<dbReference type="GO" id="GO:0071222">
    <property type="term" value="P:cellular response to lipopolysaccharide"/>
    <property type="evidence" value="ECO:0007669"/>
    <property type="project" value="TreeGrafter"/>
</dbReference>
<evidence type="ECO:0000256" key="9">
    <source>
        <dbReference type="ARBA" id="ARBA00023180"/>
    </source>
</evidence>
<keyword evidence="4 12" id="KW-0732">Signal</keyword>
<dbReference type="InterPro" id="IPR007110">
    <property type="entry name" value="Ig-like_dom"/>
</dbReference>
<keyword evidence="15" id="KW-1185">Reference proteome</keyword>
<reference evidence="14" key="1">
    <citation type="submission" date="2021-05" db="EMBL/GenBank/DDBJ databases">
        <authorList>
            <person name="Tigano A."/>
        </authorList>
    </citation>
    <scope>NUCLEOTIDE SEQUENCE</scope>
</reference>
<comment type="caution">
    <text evidence="14">The sequence shown here is derived from an EMBL/GenBank/DDBJ whole genome shotgun (WGS) entry which is preliminary data.</text>
</comment>
<evidence type="ECO:0000256" key="11">
    <source>
        <dbReference type="SAM" id="Phobius"/>
    </source>
</evidence>
<dbReference type="GO" id="GO:0042102">
    <property type="term" value="P:positive regulation of T cell proliferation"/>
    <property type="evidence" value="ECO:0007669"/>
    <property type="project" value="TreeGrafter"/>
</dbReference>
<dbReference type="PANTHER" id="PTHR25466">
    <property type="entry name" value="T-LYMPHOCYTE ACTIVATION ANTIGEN"/>
    <property type="match status" value="1"/>
</dbReference>
<dbReference type="InterPro" id="IPR051713">
    <property type="entry name" value="T-cell_Activation_Regulation"/>
</dbReference>
<comment type="subcellular location">
    <subcellularLocation>
        <location evidence="1">Cell membrane</location>
        <topology evidence="1">Single-pass type I membrane protein</topology>
    </subcellularLocation>
</comment>
<dbReference type="OrthoDB" id="8836910at2759"/>
<evidence type="ECO:0000256" key="7">
    <source>
        <dbReference type="ARBA" id="ARBA00023157"/>
    </source>
</evidence>
<dbReference type="InterPro" id="IPR013106">
    <property type="entry name" value="Ig_V-set"/>
</dbReference>
<evidence type="ECO:0000313" key="15">
    <source>
        <dbReference type="Proteomes" id="UP000677803"/>
    </source>
</evidence>
<dbReference type="AlphaFoldDB" id="A0A8S4BDP4"/>
<keyword evidence="6 11" id="KW-0472">Membrane</keyword>
<dbReference type="GO" id="GO:0006955">
    <property type="term" value="P:immune response"/>
    <property type="evidence" value="ECO:0007669"/>
    <property type="project" value="TreeGrafter"/>
</dbReference>
<feature type="domain" description="Ig-like" evidence="13">
    <location>
        <begin position="102"/>
        <end position="212"/>
    </location>
</feature>
<keyword evidence="3 11" id="KW-0812">Transmembrane</keyword>
<evidence type="ECO:0000256" key="1">
    <source>
        <dbReference type="ARBA" id="ARBA00004251"/>
    </source>
</evidence>
<dbReference type="PROSITE" id="PS50835">
    <property type="entry name" value="IG_LIKE"/>
    <property type="match status" value="1"/>
</dbReference>
<proteinExistence type="predicted"/>
<accession>A0A8S4BDP4</accession>
<dbReference type="InterPro" id="IPR013783">
    <property type="entry name" value="Ig-like_fold"/>
</dbReference>
<dbReference type="InterPro" id="IPR003599">
    <property type="entry name" value="Ig_sub"/>
</dbReference>
<dbReference type="SMART" id="SM00409">
    <property type="entry name" value="IG"/>
    <property type="match status" value="1"/>
</dbReference>
<keyword evidence="7" id="KW-1015">Disulfide bond</keyword>
<feature type="chain" id="PRO_5035842501" evidence="12">
    <location>
        <begin position="21"/>
        <end position="294"/>
    </location>
</feature>
<dbReference type="SUPFAM" id="SSF48726">
    <property type="entry name" value="Immunoglobulin"/>
    <property type="match status" value="1"/>
</dbReference>
<evidence type="ECO:0000256" key="5">
    <source>
        <dbReference type="ARBA" id="ARBA00022989"/>
    </source>
</evidence>
<keyword evidence="10" id="KW-0393">Immunoglobulin domain</keyword>
<evidence type="ECO:0000256" key="12">
    <source>
        <dbReference type="SAM" id="SignalP"/>
    </source>
</evidence>
<sequence length="294" mass="31067">MTRANDVLSLFIFILLSAFGESLIAILGDRFPFPENCDGASGELFHRFGPGGTRLLAIKKYGVWTPAAGYTDRIGANSSVVFNRTVYNDGGGTYEFECGGETKIVQLKVVRAVKRTVPVGELVTLPCDYVTAGKSGLYVVWRKNGAILVKQKVEPGGGTGSAAGGRLSLPPAGLSDGDLSLRLSGAQLDDGGDYFCSVEDKDAHENTTIAVVRLTVREVMGRLSSTSPPPRDGGAHQTTPWKVSFGVVLALFLLSVAGFCWWVYSRRPGSTSGAMNGGHYAAVQMATSPHSAGA</sequence>
<keyword evidence="2" id="KW-1003">Cell membrane</keyword>
<keyword evidence="8" id="KW-0675">Receptor</keyword>
<evidence type="ECO:0000256" key="10">
    <source>
        <dbReference type="ARBA" id="ARBA00023319"/>
    </source>
</evidence>
<dbReference type="CDD" id="cd00096">
    <property type="entry name" value="Ig"/>
    <property type="match status" value="1"/>
</dbReference>
<gene>
    <name evidence="14" type="ORF">MMEN_LOCUS13151</name>
</gene>
<dbReference type="Gene3D" id="2.60.40.10">
    <property type="entry name" value="Immunoglobulins"/>
    <property type="match status" value="1"/>
</dbReference>
<feature type="signal peptide" evidence="12">
    <location>
        <begin position="1"/>
        <end position="20"/>
    </location>
</feature>
<dbReference type="Proteomes" id="UP000677803">
    <property type="component" value="Unassembled WGS sequence"/>
</dbReference>
<dbReference type="GO" id="GO:0009897">
    <property type="term" value="C:external side of plasma membrane"/>
    <property type="evidence" value="ECO:0007669"/>
    <property type="project" value="TreeGrafter"/>
</dbReference>
<evidence type="ECO:0000313" key="14">
    <source>
        <dbReference type="EMBL" id="CAG5929528.1"/>
    </source>
</evidence>
<dbReference type="GO" id="GO:0031295">
    <property type="term" value="P:T cell costimulation"/>
    <property type="evidence" value="ECO:0007669"/>
    <property type="project" value="TreeGrafter"/>
</dbReference>
<evidence type="ECO:0000256" key="4">
    <source>
        <dbReference type="ARBA" id="ARBA00022729"/>
    </source>
</evidence>
<evidence type="ECO:0000256" key="2">
    <source>
        <dbReference type="ARBA" id="ARBA00022475"/>
    </source>
</evidence>
<keyword evidence="5 11" id="KW-1133">Transmembrane helix</keyword>
<dbReference type="GO" id="GO:0042130">
    <property type="term" value="P:negative regulation of T cell proliferation"/>
    <property type="evidence" value="ECO:0007669"/>
    <property type="project" value="TreeGrafter"/>
</dbReference>
<name>A0A8S4BDP4_9TELE</name>
<protein>
    <submittedName>
        <fullName evidence="14">(Atlantic silverside) hypothetical protein</fullName>
    </submittedName>
</protein>
<dbReference type="Pfam" id="PF07686">
    <property type="entry name" value="V-set"/>
    <property type="match status" value="1"/>
</dbReference>
<dbReference type="EMBL" id="CAJRST010014446">
    <property type="protein sequence ID" value="CAG5929528.1"/>
    <property type="molecule type" value="Genomic_DNA"/>
</dbReference>
<dbReference type="GO" id="GO:0007166">
    <property type="term" value="P:cell surface receptor signaling pathway"/>
    <property type="evidence" value="ECO:0007669"/>
    <property type="project" value="TreeGrafter"/>
</dbReference>
<evidence type="ECO:0000256" key="8">
    <source>
        <dbReference type="ARBA" id="ARBA00023170"/>
    </source>
</evidence>
<organism evidence="14 15">
    <name type="scientific">Menidia menidia</name>
    <name type="common">Atlantic silverside</name>
    <dbReference type="NCBI Taxonomy" id="238744"/>
    <lineage>
        <taxon>Eukaryota</taxon>
        <taxon>Metazoa</taxon>
        <taxon>Chordata</taxon>
        <taxon>Craniata</taxon>
        <taxon>Vertebrata</taxon>
        <taxon>Euteleostomi</taxon>
        <taxon>Actinopterygii</taxon>
        <taxon>Neopterygii</taxon>
        <taxon>Teleostei</taxon>
        <taxon>Neoteleostei</taxon>
        <taxon>Acanthomorphata</taxon>
        <taxon>Ovalentaria</taxon>
        <taxon>Atherinomorphae</taxon>
        <taxon>Atheriniformes</taxon>
        <taxon>Atherinopsidae</taxon>
        <taxon>Menidiinae</taxon>
        <taxon>Menidia</taxon>
    </lineage>
</organism>
<evidence type="ECO:0000256" key="3">
    <source>
        <dbReference type="ARBA" id="ARBA00022692"/>
    </source>
</evidence>
<dbReference type="InterPro" id="IPR036179">
    <property type="entry name" value="Ig-like_dom_sf"/>
</dbReference>
<dbReference type="PANTHER" id="PTHR25466:SF9">
    <property type="entry name" value="FIBRONECTIN TYPE-III DOMAIN-CONTAINING PROTEIN"/>
    <property type="match status" value="1"/>
</dbReference>
<feature type="transmembrane region" description="Helical" evidence="11">
    <location>
        <begin position="243"/>
        <end position="264"/>
    </location>
</feature>